<evidence type="ECO:0000313" key="1">
    <source>
        <dbReference type="EMBL" id="QAX81677.1"/>
    </source>
</evidence>
<reference evidence="1 2" key="1">
    <citation type="journal article" date="2018" name="Genome Biol. Evol.">
        <title>Partnering With a Pest: Genomes of Hemlock Woolly Adelgid Symbionts Reveal Atypical Nutritional Provisioning Patterns in Dual-Obligate Bacteria.</title>
        <authorList>
            <person name="Weglarz K.M."/>
            <person name="Havill N.P."/>
            <person name="Burke G.R."/>
            <person name="von Dohlen C.D."/>
        </authorList>
    </citation>
    <scope>NUCLEOTIDE SEQUENCE [LARGE SCALE GENOMIC DNA]</scope>
    <source>
        <strain evidence="1 2">HWA_ENA</strain>
    </source>
</reference>
<sequence length="67" mass="7588">MLILPINIVDNLSDVIEDINKDSFPHTEAIASKYYYSSIQCTLTEENYGSAMVIVSMLFADSYRCMV</sequence>
<dbReference type="Proteomes" id="UP000288953">
    <property type="component" value="Chromosome"/>
</dbReference>
<dbReference type="EMBL" id="CP026512">
    <property type="protein sequence ID" value="QAX81677.1"/>
    <property type="molecule type" value="Genomic_DNA"/>
</dbReference>
<organism evidence="1 2">
    <name type="scientific">Candidatus Pseudomonas adelgestsugas</name>
    <dbReference type="NCBI Taxonomy" id="1302376"/>
    <lineage>
        <taxon>Bacteria</taxon>
        <taxon>Pseudomonadati</taxon>
        <taxon>Pseudomonadota</taxon>
        <taxon>Gammaproteobacteria</taxon>
        <taxon>Pseudomonadales</taxon>
        <taxon>Pseudomonadaceae</taxon>
        <taxon>Pseudomonas</taxon>
    </lineage>
</organism>
<gene>
    <name evidence="1" type="ORF">C3B55_00322</name>
</gene>
<keyword evidence="2" id="KW-1185">Reference proteome</keyword>
<name>A0ABX5R7Q9_9PSED</name>
<dbReference type="RefSeq" id="WP_129210830.1">
    <property type="nucleotide sequence ID" value="NZ_CP026512.1"/>
</dbReference>
<accession>A0ABX5R7Q9</accession>
<evidence type="ECO:0000313" key="2">
    <source>
        <dbReference type="Proteomes" id="UP000288953"/>
    </source>
</evidence>
<protein>
    <submittedName>
        <fullName evidence="1">Uncharacterized protein</fullName>
    </submittedName>
</protein>
<proteinExistence type="predicted"/>